<dbReference type="InterPro" id="IPR050396">
    <property type="entry name" value="Glycosyltr_51/Transpeptidase"/>
</dbReference>
<keyword evidence="12" id="KW-0472">Membrane</keyword>
<evidence type="ECO:0000259" key="18">
    <source>
        <dbReference type="Pfam" id="PF00905"/>
    </source>
</evidence>
<sequence length="734" mass="83043">MKKLTYLKIFLVVVFLGGILASGAVFGLVYKYYKELPDISNLIEDYSPSIPTTVYDRKGRVIDVISREKREVAKFREIPQNVKNAFLAIEDKQFYSHHGIHFKRLLGAVIANVRSGSAAQGASSFTQQLARNAFLSHEKSIARKIKEALITFEIERKYTKDEIFEKYLNEIYFGAGAYGVRTAAEQFYRKDISQINLAEAALLAGIPNRPETYNPTRKLNNSLKRMKLILSEMYKDGMISEEEYNKALNHKFYNEGKLPKGFVMDEDTTIVYNKRSEVEYNVPDFSGLVEKFLLEKFDEDLVYTGGLKVYTTLDLDIQKIAKETFDNYSFFKKEGRENLQGGMVTIDPNNGYVISLVAGKNFKDGGFNRATMAKRQMGSSFKPFLYFTALQNGYELNSVIEDRYLQYGKWIPKNYGNRYNKNLTLLTALDRSVNTVSIQLLDKVGISTVKRNIAKLDPNLKIPDDLTASLGSFENTPLQHALNYSVFANGGYKISPVIVTSVIDKYGNTLYEELPKKEKIYDSLDTSLITYMLKSSVMFGSSGRAAVYDANKRRIEQGGKTGTTNENRTLWFAGITPNYVTTIYIGYDNNAPIVGDVSGGNGVAPLWAQYYQKLVDNNLYDTKAKFSFLDNYLKNGDLVMQTLALNTGLKLDKGRDFVIRKGKLELERDDKYSNGIAGVFEKAGYKTKSDEAKENSFKEVDQIENEKNSILPSQENKIQNSGTNDSLFQRLLGN</sequence>
<dbReference type="EMBL" id="JAHLFN010000013">
    <property type="protein sequence ID" value="MBU3841626.1"/>
    <property type="molecule type" value="Genomic_DNA"/>
</dbReference>
<reference evidence="20" key="2">
    <citation type="submission" date="2021-04" db="EMBL/GenBank/DDBJ databases">
        <authorList>
            <person name="Gilroy R."/>
        </authorList>
    </citation>
    <scope>NUCLEOTIDE SEQUENCE</scope>
    <source>
        <strain evidence="20">A6-441</strain>
    </source>
</reference>
<evidence type="ECO:0000256" key="7">
    <source>
        <dbReference type="ARBA" id="ARBA00022676"/>
    </source>
</evidence>
<protein>
    <submittedName>
        <fullName evidence="20">Penicillin-binding protein</fullName>
    </submittedName>
</protein>
<comment type="similarity">
    <text evidence="3">In the N-terminal section; belongs to the glycosyltransferase 51 family.</text>
</comment>
<dbReference type="PANTHER" id="PTHR32282:SF11">
    <property type="entry name" value="PENICILLIN-BINDING PROTEIN 1B"/>
    <property type="match status" value="1"/>
</dbReference>
<comment type="subcellular location">
    <subcellularLocation>
        <location evidence="1">Cell membrane</location>
    </subcellularLocation>
</comment>
<evidence type="ECO:0000313" key="21">
    <source>
        <dbReference type="Proteomes" id="UP000724657"/>
    </source>
</evidence>
<feature type="domain" description="Penicillin-binding protein transpeptidase" evidence="18">
    <location>
        <begin position="341"/>
        <end position="590"/>
    </location>
</feature>
<dbReference type="PANTHER" id="PTHR32282">
    <property type="entry name" value="BINDING PROTEIN TRANSPEPTIDASE, PUTATIVE-RELATED"/>
    <property type="match status" value="1"/>
</dbReference>
<dbReference type="GO" id="GO:0009002">
    <property type="term" value="F:serine-type D-Ala-D-Ala carboxypeptidase activity"/>
    <property type="evidence" value="ECO:0007669"/>
    <property type="project" value="UniProtKB-EC"/>
</dbReference>
<evidence type="ECO:0000313" key="20">
    <source>
        <dbReference type="EMBL" id="MBU3841626.1"/>
    </source>
</evidence>
<evidence type="ECO:0000256" key="12">
    <source>
        <dbReference type="ARBA" id="ARBA00023136"/>
    </source>
</evidence>
<dbReference type="NCBIfam" id="TIGR02074">
    <property type="entry name" value="PBP_1a_fam"/>
    <property type="match status" value="1"/>
</dbReference>
<feature type="compositionally biased region" description="Polar residues" evidence="17">
    <location>
        <begin position="708"/>
        <end position="726"/>
    </location>
</feature>
<accession>A0A9E2KXP7</accession>
<dbReference type="InterPro" id="IPR023346">
    <property type="entry name" value="Lysozyme-like_dom_sf"/>
</dbReference>
<evidence type="ECO:0000256" key="10">
    <source>
        <dbReference type="ARBA" id="ARBA00022960"/>
    </source>
</evidence>
<evidence type="ECO:0000259" key="19">
    <source>
        <dbReference type="Pfam" id="PF00912"/>
    </source>
</evidence>
<organism evidence="20 21">
    <name type="scientific">Candidatus Fusobacterium pullicola</name>
    <dbReference type="NCBI Taxonomy" id="2838601"/>
    <lineage>
        <taxon>Bacteria</taxon>
        <taxon>Fusobacteriati</taxon>
        <taxon>Fusobacteriota</taxon>
        <taxon>Fusobacteriia</taxon>
        <taxon>Fusobacteriales</taxon>
        <taxon>Fusobacteriaceae</taxon>
        <taxon>Fusobacterium</taxon>
    </lineage>
</organism>
<gene>
    <name evidence="20" type="ORF">IAA47_01270</name>
</gene>
<dbReference type="Pfam" id="PF00912">
    <property type="entry name" value="Transgly"/>
    <property type="match status" value="1"/>
</dbReference>
<dbReference type="InterPro" id="IPR012338">
    <property type="entry name" value="Beta-lactam/transpept-like"/>
</dbReference>
<evidence type="ECO:0000256" key="11">
    <source>
        <dbReference type="ARBA" id="ARBA00022984"/>
    </source>
</evidence>
<dbReference type="GO" id="GO:0071555">
    <property type="term" value="P:cell wall organization"/>
    <property type="evidence" value="ECO:0007669"/>
    <property type="project" value="UniProtKB-KW"/>
</dbReference>
<dbReference type="SUPFAM" id="SSF53955">
    <property type="entry name" value="Lysozyme-like"/>
    <property type="match status" value="1"/>
</dbReference>
<dbReference type="Gene3D" id="1.10.3810.10">
    <property type="entry name" value="Biosynthetic peptidoglycan transglycosylase-like"/>
    <property type="match status" value="1"/>
</dbReference>
<dbReference type="AlphaFoldDB" id="A0A9E2KXP7"/>
<comment type="catalytic activity">
    <reaction evidence="15">
        <text>Preferential cleavage: (Ac)2-L-Lys-D-Ala-|-D-Ala. Also transpeptidation of peptidyl-alanyl moieties that are N-acyl substituents of D-alanine.</text>
        <dbReference type="EC" id="3.4.16.4"/>
    </reaction>
</comment>
<comment type="similarity">
    <text evidence="2">In the C-terminal section; belongs to the transpeptidase family.</text>
</comment>
<dbReference type="GO" id="GO:0008360">
    <property type="term" value="P:regulation of cell shape"/>
    <property type="evidence" value="ECO:0007669"/>
    <property type="project" value="UniProtKB-KW"/>
</dbReference>
<keyword evidence="5" id="KW-0121">Carboxypeptidase</keyword>
<dbReference type="SUPFAM" id="SSF56601">
    <property type="entry name" value="beta-lactamase/transpeptidase-like"/>
    <property type="match status" value="1"/>
</dbReference>
<dbReference type="InterPro" id="IPR036950">
    <property type="entry name" value="PBP_transglycosylase"/>
</dbReference>
<evidence type="ECO:0000256" key="14">
    <source>
        <dbReference type="ARBA" id="ARBA00023316"/>
    </source>
</evidence>
<dbReference type="InterPro" id="IPR001264">
    <property type="entry name" value="Glyco_trans_51"/>
</dbReference>
<feature type="compositionally biased region" description="Basic and acidic residues" evidence="17">
    <location>
        <begin position="695"/>
        <end position="707"/>
    </location>
</feature>
<proteinExistence type="inferred from homology"/>
<keyword evidence="10" id="KW-0133">Cell shape</keyword>
<evidence type="ECO:0000256" key="15">
    <source>
        <dbReference type="ARBA" id="ARBA00034000"/>
    </source>
</evidence>
<evidence type="ECO:0000256" key="4">
    <source>
        <dbReference type="ARBA" id="ARBA00022475"/>
    </source>
</evidence>
<comment type="catalytic activity">
    <reaction evidence="16">
        <text>[GlcNAc-(1-&gt;4)-Mur2Ac(oyl-L-Ala-gamma-D-Glu-L-Lys-D-Ala-D-Ala)](n)-di-trans,octa-cis-undecaprenyl diphosphate + beta-D-GlcNAc-(1-&gt;4)-Mur2Ac(oyl-L-Ala-gamma-D-Glu-L-Lys-D-Ala-D-Ala)-di-trans,octa-cis-undecaprenyl diphosphate = [GlcNAc-(1-&gt;4)-Mur2Ac(oyl-L-Ala-gamma-D-Glu-L-Lys-D-Ala-D-Ala)](n+1)-di-trans,octa-cis-undecaprenyl diphosphate + di-trans,octa-cis-undecaprenyl diphosphate + H(+)</text>
        <dbReference type="Rhea" id="RHEA:23708"/>
        <dbReference type="Rhea" id="RHEA-COMP:9602"/>
        <dbReference type="Rhea" id="RHEA-COMP:9603"/>
        <dbReference type="ChEBI" id="CHEBI:15378"/>
        <dbReference type="ChEBI" id="CHEBI:58405"/>
        <dbReference type="ChEBI" id="CHEBI:60033"/>
        <dbReference type="ChEBI" id="CHEBI:78435"/>
        <dbReference type="EC" id="2.4.99.28"/>
    </reaction>
</comment>
<feature type="domain" description="Glycosyl transferase family 51" evidence="19">
    <location>
        <begin position="59"/>
        <end position="233"/>
    </location>
</feature>
<keyword evidence="4" id="KW-1003">Cell membrane</keyword>
<keyword evidence="14" id="KW-0961">Cell wall biogenesis/degradation</keyword>
<keyword evidence="13" id="KW-0511">Multifunctional enzyme</keyword>
<feature type="region of interest" description="Disordered" evidence="17">
    <location>
        <begin position="695"/>
        <end position="726"/>
    </location>
</feature>
<dbReference type="Pfam" id="PF00905">
    <property type="entry name" value="Transpeptidase"/>
    <property type="match status" value="1"/>
</dbReference>
<dbReference type="FunFam" id="1.10.3810.10:FF:000001">
    <property type="entry name" value="Penicillin-binding protein 1A"/>
    <property type="match status" value="1"/>
</dbReference>
<evidence type="ECO:0000256" key="3">
    <source>
        <dbReference type="ARBA" id="ARBA00007739"/>
    </source>
</evidence>
<reference evidence="20" key="1">
    <citation type="journal article" date="2021" name="PeerJ">
        <title>Extensive microbial diversity within the chicken gut microbiome revealed by metagenomics and culture.</title>
        <authorList>
            <person name="Gilroy R."/>
            <person name="Ravi A."/>
            <person name="Getino M."/>
            <person name="Pursley I."/>
            <person name="Horton D.L."/>
            <person name="Alikhan N.F."/>
            <person name="Baker D."/>
            <person name="Gharbi K."/>
            <person name="Hall N."/>
            <person name="Watson M."/>
            <person name="Adriaenssens E.M."/>
            <person name="Foster-Nyarko E."/>
            <person name="Jarju S."/>
            <person name="Secka A."/>
            <person name="Antonio M."/>
            <person name="Oren A."/>
            <person name="Chaudhuri R.R."/>
            <person name="La Ragione R."/>
            <person name="Hildebrand F."/>
            <person name="Pallen M.J."/>
        </authorList>
    </citation>
    <scope>NUCLEOTIDE SEQUENCE</scope>
    <source>
        <strain evidence="20">A6-441</strain>
    </source>
</reference>
<dbReference type="GO" id="GO:0009252">
    <property type="term" value="P:peptidoglycan biosynthetic process"/>
    <property type="evidence" value="ECO:0007669"/>
    <property type="project" value="UniProtKB-KW"/>
</dbReference>
<keyword evidence="7" id="KW-0328">Glycosyltransferase</keyword>
<keyword evidence="6" id="KW-0645">Protease</keyword>
<dbReference type="GO" id="GO:0030288">
    <property type="term" value="C:outer membrane-bounded periplasmic space"/>
    <property type="evidence" value="ECO:0007669"/>
    <property type="project" value="TreeGrafter"/>
</dbReference>
<keyword evidence="11" id="KW-0573">Peptidoglycan synthesis</keyword>
<evidence type="ECO:0000256" key="6">
    <source>
        <dbReference type="ARBA" id="ARBA00022670"/>
    </source>
</evidence>
<evidence type="ECO:0000256" key="1">
    <source>
        <dbReference type="ARBA" id="ARBA00004236"/>
    </source>
</evidence>
<evidence type="ECO:0000256" key="8">
    <source>
        <dbReference type="ARBA" id="ARBA00022679"/>
    </source>
</evidence>
<dbReference type="GO" id="GO:0005886">
    <property type="term" value="C:plasma membrane"/>
    <property type="evidence" value="ECO:0007669"/>
    <property type="project" value="UniProtKB-SubCell"/>
</dbReference>
<dbReference type="Proteomes" id="UP000724657">
    <property type="component" value="Unassembled WGS sequence"/>
</dbReference>
<dbReference type="InterPro" id="IPR001460">
    <property type="entry name" value="PCN-bd_Tpept"/>
</dbReference>
<comment type="caution">
    <text evidence="20">The sequence shown here is derived from an EMBL/GenBank/DDBJ whole genome shotgun (WGS) entry which is preliminary data.</text>
</comment>
<dbReference type="GO" id="GO:0008658">
    <property type="term" value="F:penicillin binding"/>
    <property type="evidence" value="ECO:0007669"/>
    <property type="project" value="InterPro"/>
</dbReference>
<dbReference type="Gene3D" id="3.40.710.10">
    <property type="entry name" value="DD-peptidase/beta-lactamase superfamily"/>
    <property type="match status" value="1"/>
</dbReference>
<name>A0A9E2KXP7_9FUSO</name>
<dbReference type="GO" id="GO:0006508">
    <property type="term" value="P:proteolysis"/>
    <property type="evidence" value="ECO:0007669"/>
    <property type="project" value="UniProtKB-KW"/>
</dbReference>
<keyword evidence="8" id="KW-0808">Transferase</keyword>
<evidence type="ECO:0000256" key="17">
    <source>
        <dbReference type="SAM" id="MobiDB-lite"/>
    </source>
</evidence>
<evidence type="ECO:0000256" key="5">
    <source>
        <dbReference type="ARBA" id="ARBA00022645"/>
    </source>
</evidence>
<evidence type="ECO:0000256" key="13">
    <source>
        <dbReference type="ARBA" id="ARBA00023268"/>
    </source>
</evidence>
<dbReference type="GO" id="GO:0008955">
    <property type="term" value="F:peptidoglycan glycosyltransferase activity"/>
    <property type="evidence" value="ECO:0007669"/>
    <property type="project" value="UniProtKB-EC"/>
</dbReference>
<evidence type="ECO:0000256" key="9">
    <source>
        <dbReference type="ARBA" id="ARBA00022801"/>
    </source>
</evidence>
<evidence type="ECO:0000256" key="2">
    <source>
        <dbReference type="ARBA" id="ARBA00007090"/>
    </source>
</evidence>
<evidence type="ECO:0000256" key="16">
    <source>
        <dbReference type="ARBA" id="ARBA00049902"/>
    </source>
</evidence>
<keyword evidence="9" id="KW-0378">Hydrolase</keyword>